<reference evidence="1 2" key="1">
    <citation type="submission" date="2010-12" db="EMBL/GenBank/DDBJ databases">
        <authorList>
            <person name="Muzny D."/>
            <person name="Qin X."/>
            <person name="Deng J."/>
            <person name="Jiang H."/>
            <person name="Liu Y."/>
            <person name="Qu J."/>
            <person name="Song X.-Z."/>
            <person name="Zhang L."/>
            <person name="Thornton R."/>
            <person name="Coyle M."/>
            <person name="Francisco L."/>
            <person name="Jackson L."/>
            <person name="Javaid M."/>
            <person name="Korchina V."/>
            <person name="Kovar C."/>
            <person name="Mata R."/>
            <person name="Mathew T."/>
            <person name="Ngo R."/>
            <person name="Nguyen L."/>
            <person name="Nguyen N."/>
            <person name="Okwuonu G."/>
            <person name="Ongeri F."/>
            <person name="Pham C."/>
            <person name="Simmons D."/>
            <person name="Wilczek-Boney K."/>
            <person name="Hale W."/>
            <person name="Jakkamsetti A."/>
            <person name="Pham P."/>
            <person name="Ruth R."/>
            <person name="San Lucas F."/>
            <person name="Warren J."/>
            <person name="Zhang J."/>
            <person name="Zhao Z."/>
            <person name="Zhou C."/>
            <person name="Zhu D."/>
            <person name="Lee S."/>
            <person name="Bess C."/>
            <person name="Blankenburg K."/>
            <person name="Forbes L."/>
            <person name="Fu Q."/>
            <person name="Gubbala S."/>
            <person name="Hirani K."/>
            <person name="Jayaseelan J.C."/>
            <person name="Lara F."/>
            <person name="Munidasa M."/>
            <person name="Palculict T."/>
            <person name="Patil S."/>
            <person name="Pu L.-L."/>
            <person name="Saada N."/>
            <person name="Tang L."/>
            <person name="Weissenberger G."/>
            <person name="Zhu Y."/>
            <person name="Hemphill L."/>
            <person name="Shang Y."/>
            <person name="Youmans B."/>
            <person name="Ayvaz T."/>
            <person name="Ross M."/>
            <person name="Santibanez J."/>
            <person name="Aqrawi P."/>
            <person name="Gross S."/>
            <person name="Joshi V."/>
            <person name="Fowler G."/>
            <person name="Nazareth L."/>
            <person name="Reid J."/>
            <person name="Worley K."/>
            <person name="Petrosino J."/>
            <person name="Highlander S."/>
            <person name="Gibbs R."/>
        </authorList>
    </citation>
    <scope>NUCLEOTIDE SEQUENCE [LARGE SCALE GENOMIC DNA]</scope>
    <source>
        <strain evidence="1 2">ATCC 23263</strain>
    </source>
</reference>
<organism evidence="1 2">
    <name type="scientific">Pseudoramibacter alactolyticus ATCC 23263</name>
    <dbReference type="NCBI Taxonomy" id="887929"/>
    <lineage>
        <taxon>Bacteria</taxon>
        <taxon>Bacillati</taxon>
        <taxon>Bacillota</taxon>
        <taxon>Clostridia</taxon>
        <taxon>Eubacteriales</taxon>
        <taxon>Eubacteriaceae</taxon>
        <taxon>Pseudoramibacter</taxon>
    </lineage>
</organism>
<evidence type="ECO:0000313" key="2">
    <source>
        <dbReference type="Proteomes" id="UP000004754"/>
    </source>
</evidence>
<dbReference type="HOGENOM" id="CLU_147315_0_0_9"/>
<proteinExistence type="predicted"/>
<dbReference type="EMBL" id="AEQN01000016">
    <property type="protein sequence ID" value="EFV01865.1"/>
    <property type="molecule type" value="Genomic_DNA"/>
</dbReference>
<dbReference type="eggNOG" id="ENOG502ZW4F">
    <property type="taxonomic scope" value="Bacteria"/>
</dbReference>
<dbReference type="STRING" id="887929.HMP0721_1259"/>
<evidence type="ECO:0000313" key="1">
    <source>
        <dbReference type="EMBL" id="EFV01865.1"/>
    </source>
</evidence>
<protein>
    <submittedName>
        <fullName evidence="1">Uncharacterized protein</fullName>
    </submittedName>
</protein>
<dbReference type="Proteomes" id="UP000004754">
    <property type="component" value="Unassembled WGS sequence"/>
</dbReference>
<dbReference type="AlphaFoldDB" id="E6MGX5"/>
<keyword evidence="2" id="KW-1185">Reference proteome</keyword>
<sequence length="124" mass="14123">MRKTIQIDGKEIELLCTAGTTIRYRMKFGRDLIVDMQHIIQSVDPEGNIKDDFDFGVVENFAYITAKQANPDKVPDDVLDWFDGFDDMMALYDPDIIGSIVEMWVDDQETLEKAKKKAGQSKGN</sequence>
<comment type="caution">
    <text evidence="1">The sequence shown here is derived from an EMBL/GenBank/DDBJ whole genome shotgun (WGS) entry which is preliminary data.</text>
</comment>
<dbReference type="OrthoDB" id="1697664at2"/>
<accession>E6MGX5</accession>
<dbReference type="RefSeq" id="WP_006598682.1">
    <property type="nucleotide sequence ID" value="NZ_GL622359.1"/>
</dbReference>
<gene>
    <name evidence="1" type="ORF">HMP0721_1259</name>
</gene>
<name>E6MGX5_9FIRM</name>